<dbReference type="AlphaFoldDB" id="A0A9Q0SIH9"/>
<dbReference type="Proteomes" id="UP001151529">
    <property type="component" value="Chromosome 7"/>
</dbReference>
<reference evidence="3" key="2">
    <citation type="journal article" date="2023" name="Int. J. Mol. Sci.">
        <title>De Novo Assembly and Annotation of 11 Diverse Shrub Willow (Salix) Genomes Reveals Novel Gene Organization in Sex-Linked Regions.</title>
        <authorList>
            <person name="Hyden B."/>
            <person name="Feng K."/>
            <person name="Yates T.B."/>
            <person name="Jawdy S."/>
            <person name="Cereghino C."/>
            <person name="Smart L.B."/>
            <person name="Muchero W."/>
        </authorList>
    </citation>
    <scope>NUCLEOTIDE SEQUENCE [LARGE SCALE GENOMIC DNA]</scope>
    <source>
        <tissue evidence="3">Shoot tip</tissue>
    </source>
</reference>
<evidence type="ECO:0000256" key="1">
    <source>
        <dbReference type="SAM" id="MobiDB-lite"/>
    </source>
</evidence>
<protein>
    <recommendedName>
        <fullName evidence="2">Programmed cell death protein 2 C-terminal domain-containing protein</fullName>
    </recommendedName>
</protein>
<evidence type="ECO:0000259" key="2">
    <source>
        <dbReference type="Pfam" id="PF04194"/>
    </source>
</evidence>
<comment type="caution">
    <text evidence="3">The sequence shown here is derived from an EMBL/GenBank/DDBJ whole genome shotgun (WGS) entry which is preliminary data.</text>
</comment>
<dbReference type="InterPro" id="IPR007320">
    <property type="entry name" value="PDCD2_C"/>
</dbReference>
<keyword evidence="4" id="KW-1185">Reference proteome</keyword>
<name>A0A9Q0SIH9_SALVM</name>
<reference evidence="3" key="1">
    <citation type="submission" date="2022-11" db="EMBL/GenBank/DDBJ databases">
        <authorList>
            <person name="Hyden B.L."/>
            <person name="Feng K."/>
            <person name="Yates T."/>
            <person name="Jawdy S."/>
            <person name="Smart L.B."/>
            <person name="Muchero W."/>
        </authorList>
    </citation>
    <scope>NUCLEOTIDE SEQUENCE</scope>
    <source>
        <tissue evidence="3">Shoot tip</tissue>
    </source>
</reference>
<dbReference type="PANTHER" id="PTHR47762">
    <property type="entry name" value="OSJNBB0079B02.4 PROTEIN"/>
    <property type="match status" value="1"/>
</dbReference>
<feature type="region of interest" description="Disordered" evidence="1">
    <location>
        <begin position="1"/>
        <end position="30"/>
    </location>
</feature>
<gene>
    <name evidence="3" type="ORF">OIU85_008633</name>
</gene>
<dbReference type="Pfam" id="PF04194">
    <property type="entry name" value="PDCD2_C"/>
    <property type="match status" value="1"/>
</dbReference>
<feature type="region of interest" description="Disordered" evidence="1">
    <location>
        <begin position="117"/>
        <end position="142"/>
    </location>
</feature>
<evidence type="ECO:0000313" key="4">
    <source>
        <dbReference type="Proteomes" id="UP001151529"/>
    </source>
</evidence>
<accession>A0A9Q0SIH9</accession>
<sequence>METSSHRRSKEGQKPRILLGMPGPWADDKREPSDFYTSKIGGLPDWPFPVENLALNLLICGTCGSKLCLVSQVYAPISSGTSNIEDRTILVFGCIIPNCGNTPLSWRALRVQKVDSERESSVSTEEVAPSTPPLSVSKANWLDDDSDEDIDLEALSKALSEAGTMASHSKKKDGNQRSESAVKNSTLVARTGVDMEITCLIDSNQVVPCFYMYTQEPSSKDIVSSVCSNYSELSIKEQQNCDYNDDEMGDAGEPEVYEYDKALSADRTYLKFKKQLDAYPDQCFRHLYGGKPLLATAELGDPGNCKLCGGFRHFEMQLMPQLISFLLDRADDCQKNALENWNWMTLIVYTCSKSCSDKSDRGKSTNSGWIVAEEAVLVQFEKTLQESIHPASVVYHCLVYFGLSFCRIKWFDVEKRAAAAAGWGPVESFCKGRLEKFGCRD</sequence>
<dbReference type="EMBL" id="JAPFFL010000014">
    <property type="protein sequence ID" value="KAJ6678065.1"/>
    <property type="molecule type" value="Genomic_DNA"/>
</dbReference>
<proteinExistence type="predicted"/>
<dbReference type="PANTHER" id="PTHR47762:SF2">
    <property type="entry name" value="OS04G0640800 PROTEIN"/>
    <property type="match status" value="1"/>
</dbReference>
<evidence type="ECO:0000313" key="3">
    <source>
        <dbReference type="EMBL" id="KAJ6678065.1"/>
    </source>
</evidence>
<dbReference type="GO" id="GO:0005737">
    <property type="term" value="C:cytoplasm"/>
    <property type="evidence" value="ECO:0007669"/>
    <property type="project" value="InterPro"/>
</dbReference>
<organism evidence="3 4">
    <name type="scientific">Salix viminalis</name>
    <name type="common">Common osier</name>
    <name type="synonym">Basket willow</name>
    <dbReference type="NCBI Taxonomy" id="40686"/>
    <lineage>
        <taxon>Eukaryota</taxon>
        <taxon>Viridiplantae</taxon>
        <taxon>Streptophyta</taxon>
        <taxon>Embryophyta</taxon>
        <taxon>Tracheophyta</taxon>
        <taxon>Spermatophyta</taxon>
        <taxon>Magnoliopsida</taxon>
        <taxon>eudicotyledons</taxon>
        <taxon>Gunneridae</taxon>
        <taxon>Pentapetalae</taxon>
        <taxon>rosids</taxon>
        <taxon>fabids</taxon>
        <taxon>Malpighiales</taxon>
        <taxon>Salicaceae</taxon>
        <taxon>Saliceae</taxon>
        <taxon>Salix</taxon>
    </lineage>
</organism>
<dbReference type="OrthoDB" id="366284at2759"/>
<feature type="domain" description="Programmed cell death protein 2 C-terminal" evidence="2">
    <location>
        <begin position="266"/>
        <end position="379"/>
    </location>
</feature>